<proteinExistence type="predicted"/>
<comment type="caution">
    <text evidence="1">The sequence shown here is derived from an EMBL/GenBank/DDBJ whole genome shotgun (WGS) entry which is preliminary data.</text>
</comment>
<keyword evidence="2" id="KW-1185">Reference proteome</keyword>
<reference evidence="1 2" key="1">
    <citation type="submission" date="2022-06" db="EMBL/GenBank/DDBJ databases">
        <title>Janthinobacterium kumbetensis sp. nov., isolated from spring water in Turkey.</title>
        <authorList>
            <person name="Inan Bektas K."/>
            <person name="Belduz A.A."/>
            <person name="Canakci S."/>
            <person name="Nalcaoglu A."/>
            <person name="Ceylan E."/>
            <person name="Kati H."/>
        </authorList>
    </citation>
    <scope>NUCLEOTIDE SEQUENCE [LARGE SCALE GENOMIC DNA]</scope>
    <source>
        <strain evidence="1 2">GK</strain>
    </source>
</reference>
<sequence>MQPAEWISFIAQFAYLNRRQRQAGITLLRGNAPHDATVALLESVAQPRLACPACHAHQLHRHGHAHGLQRYRCVPCGRTFNALTGTPLSRLRHKAL</sequence>
<evidence type="ECO:0000313" key="2">
    <source>
        <dbReference type="Proteomes" id="UP001202243"/>
    </source>
</evidence>
<name>A0ABT0X077_9BURK</name>
<dbReference type="Proteomes" id="UP001202243">
    <property type="component" value="Unassembled WGS sequence"/>
</dbReference>
<accession>A0ABT0X077</accession>
<organism evidence="1 2">
    <name type="scientific">Janthinobacterium kumbetense</name>
    <dbReference type="NCBI Taxonomy" id="2950280"/>
    <lineage>
        <taxon>Bacteria</taxon>
        <taxon>Pseudomonadati</taxon>
        <taxon>Pseudomonadota</taxon>
        <taxon>Betaproteobacteria</taxon>
        <taxon>Burkholderiales</taxon>
        <taxon>Oxalobacteraceae</taxon>
        <taxon>Janthinobacterium</taxon>
    </lineage>
</organism>
<gene>
    <name evidence="1" type="ORF">NCG91_24965</name>
</gene>
<protein>
    <submittedName>
        <fullName evidence="1">IS1595 family transposase</fullName>
    </submittedName>
</protein>
<feature type="non-terminal residue" evidence="1">
    <location>
        <position position="96"/>
    </location>
</feature>
<dbReference type="EMBL" id="JAMQGR010000013">
    <property type="protein sequence ID" value="MCM2568878.1"/>
    <property type="molecule type" value="Genomic_DNA"/>
</dbReference>
<evidence type="ECO:0000313" key="1">
    <source>
        <dbReference type="EMBL" id="MCM2568878.1"/>
    </source>
</evidence>